<name>A0A183DXC8_9BILA</name>
<keyword evidence="2" id="KW-1185">Reference proteome</keyword>
<proteinExistence type="predicted"/>
<evidence type="ECO:0000313" key="1">
    <source>
        <dbReference type="EMBL" id="VDN22163.1"/>
    </source>
</evidence>
<organism evidence="3">
    <name type="scientific">Gongylonema pulchrum</name>
    <dbReference type="NCBI Taxonomy" id="637853"/>
    <lineage>
        <taxon>Eukaryota</taxon>
        <taxon>Metazoa</taxon>
        <taxon>Ecdysozoa</taxon>
        <taxon>Nematoda</taxon>
        <taxon>Chromadorea</taxon>
        <taxon>Rhabditida</taxon>
        <taxon>Spirurina</taxon>
        <taxon>Spiruromorpha</taxon>
        <taxon>Spiruroidea</taxon>
        <taxon>Gongylonematidae</taxon>
        <taxon>Gongylonema</taxon>
    </lineage>
</organism>
<reference evidence="3" key="1">
    <citation type="submission" date="2016-06" db="UniProtKB">
        <authorList>
            <consortium name="WormBaseParasite"/>
        </authorList>
    </citation>
    <scope>IDENTIFICATION</scope>
</reference>
<gene>
    <name evidence="1" type="ORF">GPUH_LOCUS13369</name>
</gene>
<dbReference type="EMBL" id="UYRT01080155">
    <property type="protein sequence ID" value="VDN22163.1"/>
    <property type="molecule type" value="Genomic_DNA"/>
</dbReference>
<dbReference type="AlphaFoldDB" id="A0A183DXC8"/>
<reference evidence="1 2" key="2">
    <citation type="submission" date="2018-11" db="EMBL/GenBank/DDBJ databases">
        <authorList>
            <consortium name="Pathogen Informatics"/>
        </authorList>
    </citation>
    <scope>NUCLEOTIDE SEQUENCE [LARGE SCALE GENOMIC DNA]</scope>
</reference>
<protein>
    <submittedName>
        <fullName evidence="3">Transposase</fullName>
    </submittedName>
</protein>
<sequence>MQLTFSVVSELADGELAMASDFQLSDAMSAIGLFCGYYTGIHTVEDAGAVKLLRLYADTPDPSSDCVMHAVLMRLSVASCPLSRQKMQH</sequence>
<evidence type="ECO:0000313" key="2">
    <source>
        <dbReference type="Proteomes" id="UP000271098"/>
    </source>
</evidence>
<accession>A0A183DXC8</accession>
<dbReference type="Proteomes" id="UP000271098">
    <property type="component" value="Unassembled WGS sequence"/>
</dbReference>
<evidence type="ECO:0000313" key="3">
    <source>
        <dbReference type="WBParaSite" id="GPUH_0001338401-mRNA-1"/>
    </source>
</evidence>
<dbReference type="WBParaSite" id="GPUH_0001338401-mRNA-1">
    <property type="protein sequence ID" value="GPUH_0001338401-mRNA-1"/>
    <property type="gene ID" value="GPUH_0001338401"/>
</dbReference>